<dbReference type="Pfam" id="PF05305">
    <property type="entry name" value="DUF732"/>
    <property type="match status" value="1"/>
</dbReference>
<evidence type="ECO:0000259" key="2">
    <source>
        <dbReference type="Pfam" id="PF05305"/>
    </source>
</evidence>
<accession>A0A514TWQ8</accession>
<keyword evidence="1" id="KW-0472">Membrane</keyword>
<evidence type="ECO:0000313" key="4">
    <source>
        <dbReference type="Proteomes" id="UP000320930"/>
    </source>
</evidence>
<evidence type="ECO:0000256" key="1">
    <source>
        <dbReference type="SAM" id="Phobius"/>
    </source>
</evidence>
<keyword evidence="1" id="KW-1133">Transmembrane helix</keyword>
<dbReference type="EMBL" id="MN096355">
    <property type="protein sequence ID" value="QDK01138.1"/>
    <property type="molecule type" value="Genomic_DNA"/>
</dbReference>
<sequence>MHRGDDASADPTEAAAELTELAGVAESDTQAAYAWSLDDGIEDDEPTRRWPFAVTAVAVGASLALASVAGVLAYRHLIDDPTPTVVVTAQPTTATTASSTPVAAPPPPPPPPPVTVTTVVVESHMPPQAAPVSVDEQFLQNMRARGWYISNPALMVQRAHEVCATLNQGISSSSVVARMLALSGAVPPYQEHDISQAQTFVSTAMATYPNCP</sequence>
<feature type="domain" description="DUF732" evidence="2">
    <location>
        <begin position="135"/>
        <end position="212"/>
    </location>
</feature>
<reference evidence="3 4" key="1">
    <citation type="submission" date="2019-06" db="EMBL/GenBank/DDBJ databases">
        <authorList>
            <person name="English H.B."/>
            <person name="Hanline L.C."/>
            <person name="Salsman M.A."/>
            <person name="Wilgus G.V."/>
            <person name="Purks T."/>
            <person name="Korey C.A."/>
            <person name="Delesalle V.A."/>
            <person name="Garlena R.A."/>
            <person name="Russell D.A."/>
            <person name="Pope W.H."/>
            <person name="Jacobs-Sera D."/>
            <person name="Hatfull G.F."/>
        </authorList>
    </citation>
    <scope>NUCLEOTIDE SEQUENCE [LARGE SCALE GENOMIC DNA]</scope>
</reference>
<keyword evidence="4" id="KW-1185">Reference proteome</keyword>
<dbReference type="RefSeq" id="YP_009965156.1">
    <property type="nucleotide sequence ID" value="NC_051739.1"/>
</dbReference>
<protein>
    <recommendedName>
        <fullName evidence="2">DUF732 domain-containing protein</fullName>
    </recommendedName>
</protein>
<dbReference type="Proteomes" id="UP000320930">
    <property type="component" value="Segment"/>
</dbReference>
<proteinExistence type="predicted"/>
<evidence type="ECO:0000313" key="3">
    <source>
        <dbReference type="EMBL" id="QDK01138.1"/>
    </source>
</evidence>
<keyword evidence="1" id="KW-0812">Transmembrane</keyword>
<name>A0A514TWQ8_9CAUD</name>
<organism evidence="3 4">
    <name type="scientific">Mycobacterium phage Purky</name>
    <dbReference type="NCBI Taxonomy" id="2593351"/>
    <lineage>
        <taxon>Viruses</taxon>
        <taxon>Duplodnaviria</taxon>
        <taxon>Heunggongvirae</taxon>
        <taxon>Uroviricota</taxon>
        <taxon>Caudoviricetes</taxon>
        <taxon>Pclasvirinae</taxon>
        <taxon>Purkyvirus</taxon>
        <taxon>Purkyvirus purky</taxon>
    </lineage>
</organism>
<dbReference type="InterPro" id="IPR007969">
    <property type="entry name" value="DUF732"/>
</dbReference>
<dbReference type="GeneID" id="60336930"/>
<dbReference type="KEGG" id="vg:60336930"/>
<feature type="transmembrane region" description="Helical" evidence="1">
    <location>
        <begin position="52"/>
        <end position="74"/>
    </location>
</feature>
<gene>
    <name evidence="3" type="primary">33</name>
    <name evidence="3" type="ORF">SEA_PURKY_33</name>
</gene>